<protein>
    <submittedName>
        <fullName evidence="2">CRISPR-associated protein Cas2</fullName>
    </submittedName>
</protein>
<evidence type="ECO:0000313" key="2">
    <source>
        <dbReference type="EMBL" id="TWF82526.1"/>
    </source>
</evidence>
<comment type="caution">
    <text evidence="2">The sequence shown here is derived from an EMBL/GenBank/DDBJ whole genome shotgun (WGS) entry which is preliminary data.</text>
</comment>
<dbReference type="Gene3D" id="3.30.70.240">
    <property type="match status" value="1"/>
</dbReference>
<evidence type="ECO:0000256" key="1">
    <source>
        <dbReference type="SAM" id="MobiDB-lite"/>
    </source>
</evidence>
<dbReference type="OrthoDB" id="8527479at2"/>
<gene>
    <name evidence="2" type="ORF">FHX73_148</name>
</gene>
<dbReference type="RefSeq" id="WP_145909834.1">
    <property type="nucleotide sequence ID" value="NZ_BAAAMZ010000002.1"/>
</dbReference>
<dbReference type="InterPro" id="IPR010152">
    <property type="entry name" value="CRISPR-assoc_prot_Cas2_sub"/>
</dbReference>
<keyword evidence="3" id="KW-1185">Reference proteome</keyword>
<dbReference type="Pfam" id="PF09707">
    <property type="entry name" value="Cas_Cas2CT1978"/>
    <property type="match status" value="1"/>
</dbReference>
<name>A0A561T5Y2_9ACTN</name>
<reference evidence="2 3" key="1">
    <citation type="submission" date="2019-06" db="EMBL/GenBank/DDBJ databases">
        <title>Sequencing the genomes of 1000 actinobacteria strains.</title>
        <authorList>
            <person name="Klenk H.-P."/>
        </authorList>
    </citation>
    <scope>NUCLEOTIDE SEQUENCE [LARGE SCALE GENOMIC DNA]</scope>
    <source>
        <strain evidence="2 3">DSM 44826</strain>
    </source>
</reference>
<evidence type="ECO:0000313" key="3">
    <source>
        <dbReference type="Proteomes" id="UP000317940"/>
    </source>
</evidence>
<dbReference type="EMBL" id="VIWT01000004">
    <property type="protein sequence ID" value="TWF82526.1"/>
    <property type="molecule type" value="Genomic_DNA"/>
</dbReference>
<organism evidence="2 3">
    <name type="scientific">Kitasatospora viridis</name>
    <dbReference type="NCBI Taxonomy" id="281105"/>
    <lineage>
        <taxon>Bacteria</taxon>
        <taxon>Bacillati</taxon>
        <taxon>Actinomycetota</taxon>
        <taxon>Actinomycetes</taxon>
        <taxon>Kitasatosporales</taxon>
        <taxon>Streptomycetaceae</taxon>
        <taxon>Kitasatospora</taxon>
    </lineage>
</organism>
<dbReference type="CDD" id="cd09755">
    <property type="entry name" value="Cas2_I-E"/>
    <property type="match status" value="1"/>
</dbReference>
<dbReference type="NCBIfam" id="TIGR01873">
    <property type="entry name" value="cas_CT1978"/>
    <property type="match status" value="1"/>
</dbReference>
<dbReference type="AlphaFoldDB" id="A0A561T5Y2"/>
<sequence length="116" mass="13159">MITIVLTNCPTGLRGFLTRWLWEISPGVFVGNPSARIRDLLWQEVKTYTGQGRALLTYNTDSEQGFAFETHDHKWQPVDHEGITLIQRPAERPTPAPEPPTRGWSNAAKRRRFGSG</sequence>
<accession>A0A561T5Y2</accession>
<feature type="region of interest" description="Disordered" evidence="1">
    <location>
        <begin position="88"/>
        <end position="116"/>
    </location>
</feature>
<proteinExistence type="predicted"/>
<dbReference type="Proteomes" id="UP000317940">
    <property type="component" value="Unassembled WGS sequence"/>
</dbReference>